<comment type="caution">
    <text evidence="2">The sequence shown here is derived from an EMBL/GenBank/DDBJ whole genome shotgun (WGS) entry which is preliminary data.</text>
</comment>
<accession>A0A8J7S7X3</accession>
<organism evidence="2 3">
    <name type="scientific">Marivibrio halodurans</name>
    <dbReference type="NCBI Taxonomy" id="2039722"/>
    <lineage>
        <taxon>Bacteria</taxon>
        <taxon>Pseudomonadati</taxon>
        <taxon>Pseudomonadota</taxon>
        <taxon>Alphaproteobacteria</taxon>
        <taxon>Rhodospirillales</taxon>
        <taxon>Rhodospirillaceae</taxon>
        <taxon>Marivibrio</taxon>
    </lineage>
</organism>
<sequence length="82" mass="8351">MGGIFSSPEPPAPAPASAPSSEPAPLDLDAETNDDPEESAREARLESIARRRRGRTGTIKTSATGALAPIPGAQAGKTKLGE</sequence>
<dbReference type="AlphaFoldDB" id="A0A8J7S7X3"/>
<feature type="region of interest" description="Disordered" evidence="1">
    <location>
        <begin position="1"/>
        <end position="82"/>
    </location>
</feature>
<proteinExistence type="predicted"/>
<dbReference type="Proteomes" id="UP000672602">
    <property type="component" value="Unassembled WGS sequence"/>
</dbReference>
<evidence type="ECO:0000256" key="1">
    <source>
        <dbReference type="SAM" id="MobiDB-lite"/>
    </source>
</evidence>
<evidence type="ECO:0000313" key="3">
    <source>
        <dbReference type="Proteomes" id="UP000672602"/>
    </source>
</evidence>
<evidence type="ECO:0000313" key="2">
    <source>
        <dbReference type="EMBL" id="MBP5858459.1"/>
    </source>
</evidence>
<name>A0A8J7S7X3_9PROT</name>
<gene>
    <name evidence="2" type="ORF">KAJ83_15670</name>
</gene>
<feature type="compositionally biased region" description="Acidic residues" evidence="1">
    <location>
        <begin position="28"/>
        <end position="37"/>
    </location>
</feature>
<feature type="compositionally biased region" description="Basic and acidic residues" evidence="1">
    <location>
        <begin position="38"/>
        <end position="49"/>
    </location>
</feature>
<reference evidence="2" key="1">
    <citation type="submission" date="2021-04" db="EMBL/GenBank/DDBJ databases">
        <authorList>
            <person name="Zhang D.-C."/>
        </authorList>
    </citation>
    <scope>NUCLEOTIDE SEQUENCE</scope>
    <source>
        <strain evidence="2">CGMCC 1.15697</strain>
    </source>
</reference>
<protein>
    <submittedName>
        <fullName evidence="2">Uncharacterized protein</fullName>
    </submittedName>
</protein>
<dbReference type="RefSeq" id="WP_210683046.1">
    <property type="nucleotide sequence ID" value="NZ_JAGMWN010000008.1"/>
</dbReference>
<keyword evidence="3" id="KW-1185">Reference proteome</keyword>
<dbReference type="EMBL" id="JAGMWN010000008">
    <property type="protein sequence ID" value="MBP5858459.1"/>
    <property type="molecule type" value="Genomic_DNA"/>
</dbReference>